<evidence type="ECO:0000313" key="3">
    <source>
        <dbReference type="Proteomes" id="UP000250043"/>
    </source>
</evidence>
<dbReference type="OrthoDB" id="2801235at2759"/>
<feature type="domain" description="DUF4246" evidence="1">
    <location>
        <begin position="4"/>
        <end position="84"/>
    </location>
</feature>
<dbReference type="PANTHER" id="PTHR33119:SF1">
    <property type="entry name" value="FE2OG DIOXYGENASE DOMAIN-CONTAINING PROTEIN"/>
    <property type="match status" value="1"/>
</dbReference>
<dbReference type="InterPro" id="IPR025340">
    <property type="entry name" value="DUF4246"/>
</dbReference>
<reference evidence="2 3" key="1">
    <citation type="submission" date="2016-07" db="EMBL/GenBank/DDBJ databases">
        <title>Draft genome of the white-rot fungus Obba rivulosa 3A-2.</title>
        <authorList>
            <consortium name="DOE Joint Genome Institute"/>
            <person name="Miettinen O."/>
            <person name="Riley R."/>
            <person name="Acob R."/>
            <person name="Barry K."/>
            <person name="Cullen D."/>
            <person name="De Vries R."/>
            <person name="Hainaut M."/>
            <person name="Hatakka A."/>
            <person name="Henrissat B."/>
            <person name="Hilden K."/>
            <person name="Kuo R."/>
            <person name="Labutti K."/>
            <person name="Lipzen A."/>
            <person name="Makela M.R."/>
            <person name="Sandor L."/>
            <person name="Spatafora J.W."/>
            <person name="Grigoriev I.V."/>
            <person name="Hibbett D.S."/>
        </authorList>
    </citation>
    <scope>NUCLEOTIDE SEQUENCE [LARGE SCALE GENOMIC DNA]</scope>
    <source>
        <strain evidence="2 3">3A-2</strain>
    </source>
</reference>
<gene>
    <name evidence="2" type="ORF">OBBRIDRAFT_740722</name>
</gene>
<dbReference type="PANTHER" id="PTHR33119">
    <property type="entry name" value="IFI3P"/>
    <property type="match status" value="1"/>
</dbReference>
<feature type="non-terminal residue" evidence="2">
    <location>
        <position position="1"/>
    </location>
</feature>
<dbReference type="Proteomes" id="UP000250043">
    <property type="component" value="Unassembled WGS sequence"/>
</dbReference>
<dbReference type="InterPro" id="IPR049192">
    <property type="entry name" value="DUF4246_C"/>
</dbReference>
<keyword evidence="3" id="KW-1185">Reference proteome</keyword>
<name>A0A8E2AI60_9APHY</name>
<evidence type="ECO:0000313" key="2">
    <source>
        <dbReference type="EMBL" id="OCH84948.1"/>
    </source>
</evidence>
<dbReference type="EMBL" id="KV722620">
    <property type="protein sequence ID" value="OCH84948.1"/>
    <property type="molecule type" value="Genomic_DNA"/>
</dbReference>
<dbReference type="Pfam" id="PF14033">
    <property type="entry name" value="DUF4246"/>
    <property type="match status" value="1"/>
</dbReference>
<evidence type="ECO:0000259" key="1">
    <source>
        <dbReference type="Pfam" id="PF14033"/>
    </source>
</evidence>
<organism evidence="2 3">
    <name type="scientific">Obba rivulosa</name>
    <dbReference type="NCBI Taxonomy" id="1052685"/>
    <lineage>
        <taxon>Eukaryota</taxon>
        <taxon>Fungi</taxon>
        <taxon>Dikarya</taxon>
        <taxon>Basidiomycota</taxon>
        <taxon>Agaricomycotina</taxon>
        <taxon>Agaricomycetes</taxon>
        <taxon>Polyporales</taxon>
        <taxon>Gelatoporiaceae</taxon>
        <taxon>Obba</taxon>
    </lineage>
</organism>
<sequence length="96" mass="10667">WKTAYGIIEGDGGLLNQPLGSVATKEDLCLAFPNIYQHRIEPFELADPTRPGVRKILCFCLVDPATRIMSTMNVLPQQRTWCDENIAVPASAEHRG</sequence>
<protein>
    <recommendedName>
        <fullName evidence="1">DUF4246 domain-containing protein</fullName>
    </recommendedName>
</protein>
<accession>A0A8E2AI60</accession>
<proteinExistence type="predicted"/>
<dbReference type="AlphaFoldDB" id="A0A8E2AI60"/>